<dbReference type="Proteomes" id="UP000006272">
    <property type="component" value="Unassembled WGS sequence"/>
</dbReference>
<dbReference type="PATRIC" id="fig|1206767.3.peg.1989"/>
<organism evidence="1 2">
    <name type="scientific">Solidesulfovibrio magneticus str. Maddingley MBC34</name>
    <dbReference type="NCBI Taxonomy" id="1206767"/>
    <lineage>
        <taxon>Bacteria</taxon>
        <taxon>Pseudomonadati</taxon>
        <taxon>Thermodesulfobacteriota</taxon>
        <taxon>Desulfovibrionia</taxon>
        <taxon>Desulfovibrionales</taxon>
        <taxon>Desulfovibrionaceae</taxon>
        <taxon>Solidesulfovibrio</taxon>
    </lineage>
</organism>
<dbReference type="InterPro" id="IPR019657">
    <property type="entry name" value="ComFB"/>
</dbReference>
<dbReference type="Pfam" id="PF10719">
    <property type="entry name" value="ComFB"/>
    <property type="match status" value="1"/>
</dbReference>
<name>K6FKZ1_9BACT</name>
<proteinExistence type="predicted"/>
<dbReference type="AlphaFoldDB" id="K6FKZ1"/>
<dbReference type="EMBL" id="ALAO01000160">
    <property type="protein sequence ID" value="EKO39232.1"/>
    <property type="molecule type" value="Genomic_DNA"/>
</dbReference>
<evidence type="ECO:0000313" key="2">
    <source>
        <dbReference type="Proteomes" id="UP000006272"/>
    </source>
</evidence>
<gene>
    <name evidence="1" type="ORF">B193_2043</name>
</gene>
<accession>K6FKZ1</accession>
<comment type="caution">
    <text evidence="1">The sequence shown here is derived from an EMBL/GenBank/DDBJ whole genome shotgun (WGS) entry which is preliminary data.</text>
</comment>
<reference evidence="1 2" key="1">
    <citation type="submission" date="2012-07" db="EMBL/GenBank/DDBJ databases">
        <title>Draft genome sequence of Desulfovibrio magneticus str. Maddingley MBC34 obtained from a metagenomic sequence of a methanogenic enrichment isolated from coal-seam formation water in Victoria, Australia.</title>
        <authorList>
            <person name="Greenfield P."/>
            <person name="Hendry P."/>
            <person name="Li D."/>
            <person name="Rosewarne C.P."/>
            <person name="Tran-Dinh N."/>
            <person name="Elbourne L.D.H."/>
            <person name="Paulsen I.T."/>
            <person name="Midgley D.J."/>
        </authorList>
    </citation>
    <scope>NUCLEOTIDE SEQUENCE [LARGE SCALE GENOMIC DNA]</scope>
    <source>
        <strain evidence="2">Maddingley MBC34</strain>
    </source>
</reference>
<sequence length="91" mass="10513">MDFAALGLDFHSIRNSNEERVINFIPMVLGEFPEFIATRTDIEDLYALTLNKLPARYRQAVSLVINEPVSDALIRDRMREAVRTIMARPNY</sequence>
<protein>
    <submittedName>
        <fullName evidence="1">Late competence development protein ComFB</fullName>
    </submittedName>
</protein>
<evidence type="ECO:0000313" key="1">
    <source>
        <dbReference type="EMBL" id="EKO39232.1"/>
    </source>
</evidence>